<keyword evidence="7" id="KW-0472">Membrane</keyword>
<dbReference type="Pfam" id="PF02518">
    <property type="entry name" value="HATPase_c"/>
    <property type="match status" value="1"/>
</dbReference>
<dbReference type="Gene3D" id="3.30.565.10">
    <property type="entry name" value="Histidine kinase-like ATPase, C-terminal domain"/>
    <property type="match status" value="1"/>
</dbReference>
<evidence type="ECO:0000256" key="5">
    <source>
        <dbReference type="ARBA" id="ARBA00022777"/>
    </source>
</evidence>
<dbReference type="Proteomes" id="UP000701698">
    <property type="component" value="Unassembled WGS sequence"/>
</dbReference>
<dbReference type="Pfam" id="PF00512">
    <property type="entry name" value="HisKA"/>
    <property type="match status" value="1"/>
</dbReference>
<dbReference type="InterPro" id="IPR005467">
    <property type="entry name" value="His_kinase_dom"/>
</dbReference>
<dbReference type="CDD" id="cd00075">
    <property type="entry name" value="HATPase"/>
    <property type="match status" value="1"/>
</dbReference>
<dbReference type="GO" id="GO:0016036">
    <property type="term" value="P:cellular response to phosphate starvation"/>
    <property type="evidence" value="ECO:0007669"/>
    <property type="project" value="TreeGrafter"/>
</dbReference>
<evidence type="ECO:0000313" key="9">
    <source>
        <dbReference type="EMBL" id="MCA9390460.1"/>
    </source>
</evidence>
<dbReference type="InterPro" id="IPR050351">
    <property type="entry name" value="BphY/WalK/GraS-like"/>
</dbReference>
<evidence type="ECO:0000256" key="6">
    <source>
        <dbReference type="ARBA" id="ARBA00023012"/>
    </source>
</evidence>
<evidence type="ECO:0000313" key="10">
    <source>
        <dbReference type="Proteomes" id="UP000701698"/>
    </source>
</evidence>
<dbReference type="GO" id="GO:0005886">
    <property type="term" value="C:plasma membrane"/>
    <property type="evidence" value="ECO:0007669"/>
    <property type="project" value="TreeGrafter"/>
</dbReference>
<organism evidence="9 10">
    <name type="scientific">candidate division WWE3 bacterium</name>
    <dbReference type="NCBI Taxonomy" id="2053526"/>
    <lineage>
        <taxon>Bacteria</taxon>
        <taxon>Katanobacteria</taxon>
    </lineage>
</organism>
<keyword evidence="4" id="KW-0808">Transferase</keyword>
<comment type="catalytic activity">
    <reaction evidence="1">
        <text>ATP + protein L-histidine = ADP + protein N-phospho-L-histidine.</text>
        <dbReference type="EC" id="2.7.13.3"/>
    </reaction>
</comment>
<dbReference type="SUPFAM" id="SSF47384">
    <property type="entry name" value="Homodimeric domain of signal transducing histidine kinase"/>
    <property type="match status" value="1"/>
</dbReference>
<evidence type="ECO:0000256" key="4">
    <source>
        <dbReference type="ARBA" id="ARBA00022679"/>
    </source>
</evidence>
<comment type="caution">
    <text evidence="9">The sequence shown here is derived from an EMBL/GenBank/DDBJ whole genome shotgun (WGS) entry which is preliminary data.</text>
</comment>
<proteinExistence type="predicted"/>
<keyword evidence="5 9" id="KW-0418">Kinase</keyword>
<dbReference type="GO" id="GO:0004721">
    <property type="term" value="F:phosphoprotein phosphatase activity"/>
    <property type="evidence" value="ECO:0007669"/>
    <property type="project" value="TreeGrafter"/>
</dbReference>
<dbReference type="EC" id="2.7.13.3" evidence="2"/>
<feature type="transmembrane region" description="Helical" evidence="7">
    <location>
        <begin position="79"/>
        <end position="101"/>
    </location>
</feature>
<dbReference type="InterPro" id="IPR003661">
    <property type="entry name" value="HisK_dim/P_dom"/>
</dbReference>
<dbReference type="PROSITE" id="PS50109">
    <property type="entry name" value="HIS_KIN"/>
    <property type="match status" value="1"/>
</dbReference>
<keyword evidence="3" id="KW-0597">Phosphoprotein</keyword>
<evidence type="ECO:0000256" key="3">
    <source>
        <dbReference type="ARBA" id="ARBA00022553"/>
    </source>
</evidence>
<dbReference type="SUPFAM" id="SSF55874">
    <property type="entry name" value="ATPase domain of HSP90 chaperone/DNA topoisomerase II/histidine kinase"/>
    <property type="match status" value="1"/>
</dbReference>
<dbReference type="InterPro" id="IPR004358">
    <property type="entry name" value="Sig_transdc_His_kin-like_C"/>
</dbReference>
<dbReference type="SMART" id="SM00387">
    <property type="entry name" value="HATPase_c"/>
    <property type="match status" value="1"/>
</dbReference>
<reference evidence="9" key="2">
    <citation type="journal article" date="2021" name="Microbiome">
        <title>Successional dynamics and alternative stable states in a saline activated sludge microbial community over 9 years.</title>
        <authorList>
            <person name="Wang Y."/>
            <person name="Ye J."/>
            <person name="Ju F."/>
            <person name="Liu L."/>
            <person name="Boyd J.A."/>
            <person name="Deng Y."/>
            <person name="Parks D.H."/>
            <person name="Jiang X."/>
            <person name="Yin X."/>
            <person name="Woodcroft B.J."/>
            <person name="Tyson G.W."/>
            <person name="Hugenholtz P."/>
            <person name="Polz M.F."/>
            <person name="Zhang T."/>
        </authorList>
    </citation>
    <scope>NUCLEOTIDE SEQUENCE</scope>
    <source>
        <strain evidence="9">HKST-UBA01</strain>
    </source>
</reference>
<feature type="transmembrane region" description="Helical" evidence="7">
    <location>
        <begin position="12"/>
        <end position="30"/>
    </location>
</feature>
<dbReference type="CDD" id="cd00082">
    <property type="entry name" value="HisKA"/>
    <property type="match status" value="1"/>
</dbReference>
<dbReference type="FunFam" id="3.30.565.10:FF:000006">
    <property type="entry name" value="Sensor histidine kinase WalK"/>
    <property type="match status" value="1"/>
</dbReference>
<keyword evidence="6" id="KW-0902">Two-component regulatory system</keyword>
<dbReference type="InterPro" id="IPR036097">
    <property type="entry name" value="HisK_dim/P_sf"/>
</dbReference>
<dbReference type="PRINTS" id="PR00344">
    <property type="entry name" value="BCTRLSENSOR"/>
</dbReference>
<keyword evidence="7" id="KW-0812">Transmembrane</keyword>
<gene>
    <name evidence="9" type="ORF">KC571_03580</name>
</gene>
<dbReference type="AlphaFoldDB" id="A0A955RQI3"/>
<evidence type="ECO:0000256" key="2">
    <source>
        <dbReference type="ARBA" id="ARBA00012438"/>
    </source>
</evidence>
<accession>A0A955RQI3</accession>
<evidence type="ECO:0000256" key="1">
    <source>
        <dbReference type="ARBA" id="ARBA00000085"/>
    </source>
</evidence>
<dbReference type="EMBL" id="JAGQKX010000102">
    <property type="protein sequence ID" value="MCA9390460.1"/>
    <property type="molecule type" value="Genomic_DNA"/>
</dbReference>
<protein>
    <recommendedName>
        <fullName evidence="2">histidine kinase</fullName>
        <ecNumber evidence="2">2.7.13.3</ecNumber>
    </recommendedName>
</protein>
<dbReference type="Gene3D" id="1.10.287.130">
    <property type="match status" value="1"/>
</dbReference>
<sequence>MYNQTRLRLTILYTLLLVTISSTISTALYFRTAQVIDDQFEVIENRLLQERARLFPRGMQEQQALQILPEDVENAKERIIVQLFAINGIIVIIFAAAGYYFSGRTLKPMQDAMEEQKRFVGDAAHELKTPITALKTALEVNLMDESHSENIKTLLNDNLRDVNNLQSLTESLLRLAKQDAGVLTFTSVKLTECIEDAIKHIQPLADARQISIEDEMSDAPLYVKGNYESLQHLVTIFLDNAIKYSPESTTIKVTAKSKGKTVQINFADQGIGIEKHHLPHIFDRFYRVDSSRNKSVFASGYGLGLSVAKKIIAQHHGSVSVTSEIDHGTTFTIVLPKSDK</sequence>
<dbReference type="InterPro" id="IPR003594">
    <property type="entry name" value="HATPase_dom"/>
</dbReference>
<name>A0A955RQI3_UNCKA</name>
<feature type="domain" description="Histidine kinase" evidence="8">
    <location>
        <begin position="122"/>
        <end position="339"/>
    </location>
</feature>
<dbReference type="PANTHER" id="PTHR45453">
    <property type="entry name" value="PHOSPHATE REGULON SENSOR PROTEIN PHOR"/>
    <property type="match status" value="1"/>
</dbReference>
<dbReference type="InterPro" id="IPR036890">
    <property type="entry name" value="HATPase_C_sf"/>
</dbReference>
<dbReference type="GO" id="GO:0000155">
    <property type="term" value="F:phosphorelay sensor kinase activity"/>
    <property type="evidence" value="ECO:0007669"/>
    <property type="project" value="InterPro"/>
</dbReference>
<keyword evidence="7" id="KW-1133">Transmembrane helix</keyword>
<dbReference type="SMART" id="SM00388">
    <property type="entry name" value="HisKA"/>
    <property type="match status" value="1"/>
</dbReference>
<evidence type="ECO:0000256" key="7">
    <source>
        <dbReference type="SAM" id="Phobius"/>
    </source>
</evidence>
<reference evidence="9" key="1">
    <citation type="submission" date="2020-04" db="EMBL/GenBank/DDBJ databases">
        <authorList>
            <person name="Zhang T."/>
        </authorList>
    </citation>
    <scope>NUCLEOTIDE SEQUENCE</scope>
    <source>
        <strain evidence="9">HKST-UBA01</strain>
    </source>
</reference>
<evidence type="ECO:0000259" key="8">
    <source>
        <dbReference type="PROSITE" id="PS50109"/>
    </source>
</evidence>
<dbReference type="PANTHER" id="PTHR45453:SF1">
    <property type="entry name" value="PHOSPHATE REGULON SENSOR PROTEIN PHOR"/>
    <property type="match status" value="1"/>
</dbReference>